<sequence>MRAVFAGTIALVYALFSCNTEKFPGPPIEKGYKCFIMQTWDEIKVRDSLIGKWQLEYVRCSGSTHGSYVTDEKYILEFRPDSTLTATYNDSIVYQTTRHINPGIERFLLNTDDFVDYTGGDIYLCEDFLIFAESQSDICDNYFRRIE</sequence>
<evidence type="ECO:0000313" key="2">
    <source>
        <dbReference type="Proteomes" id="UP000808337"/>
    </source>
</evidence>
<proteinExistence type="predicted"/>
<dbReference type="PROSITE" id="PS51257">
    <property type="entry name" value="PROKAR_LIPOPROTEIN"/>
    <property type="match status" value="1"/>
</dbReference>
<organism evidence="1 2">
    <name type="scientific">Candidatus Opimibacter skivensis</name>
    <dbReference type="NCBI Taxonomy" id="2982028"/>
    <lineage>
        <taxon>Bacteria</taxon>
        <taxon>Pseudomonadati</taxon>
        <taxon>Bacteroidota</taxon>
        <taxon>Saprospiria</taxon>
        <taxon>Saprospirales</taxon>
        <taxon>Saprospiraceae</taxon>
        <taxon>Candidatus Opimibacter</taxon>
    </lineage>
</organism>
<dbReference type="AlphaFoldDB" id="A0A9D7STH4"/>
<evidence type="ECO:0000313" key="1">
    <source>
        <dbReference type="EMBL" id="MBK9981991.1"/>
    </source>
</evidence>
<protein>
    <submittedName>
        <fullName evidence="1">Uncharacterized protein</fullName>
    </submittedName>
</protein>
<reference evidence="1 2" key="1">
    <citation type="submission" date="2020-10" db="EMBL/GenBank/DDBJ databases">
        <title>Connecting structure to function with the recovery of over 1000 high-quality activated sludge metagenome-assembled genomes encoding full-length rRNA genes using long-read sequencing.</title>
        <authorList>
            <person name="Singleton C.M."/>
            <person name="Petriglieri F."/>
            <person name="Kristensen J.M."/>
            <person name="Kirkegaard R.H."/>
            <person name="Michaelsen T.Y."/>
            <person name="Andersen M.H."/>
            <person name="Karst S.M."/>
            <person name="Dueholm M.S."/>
            <person name="Nielsen P.H."/>
            <person name="Albertsen M."/>
        </authorList>
    </citation>
    <scope>NUCLEOTIDE SEQUENCE [LARGE SCALE GENOMIC DNA]</scope>
    <source>
        <strain evidence="1">Ribe_18-Q3-R11-54_MAXAC.273</strain>
    </source>
</reference>
<dbReference type="EMBL" id="JADKGY010000001">
    <property type="protein sequence ID" value="MBK9981991.1"/>
    <property type="molecule type" value="Genomic_DNA"/>
</dbReference>
<gene>
    <name evidence="1" type="ORF">IPP15_06115</name>
</gene>
<comment type="caution">
    <text evidence="1">The sequence shown here is derived from an EMBL/GenBank/DDBJ whole genome shotgun (WGS) entry which is preliminary data.</text>
</comment>
<dbReference type="Proteomes" id="UP000808337">
    <property type="component" value="Unassembled WGS sequence"/>
</dbReference>
<accession>A0A9D7STH4</accession>
<name>A0A9D7STH4_9BACT</name>